<sequence>MTKRDSLLARPKFAIPLIAIFLSLAACTSGGQSSSVVSPISANDPSRIDLTVRDPLPVADARLVDPQGNATTAVRIDRNRVNYRRGSGVQPGIGAGAAGGSSSGVTAGVGLGVTIPLFSGGDSDNTVTESRASFRIPDLAAYRKTWQQWKIQVDLSDGSSERSMELQAPAPAD</sequence>
<evidence type="ECO:0000313" key="3">
    <source>
        <dbReference type="Proteomes" id="UP001279642"/>
    </source>
</evidence>
<comment type="caution">
    <text evidence="2">The sequence shown here is derived from an EMBL/GenBank/DDBJ whole genome shotgun (WGS) entry which is preliminary data.</text>
</comment>
<keyword evidence="1" id="KW-0732">Signal</keyword>
<protein>
    <submittedName>
        <fullName evidence="2">Uncharacterized protein</fullName>
    </submittedName>
</protein>
<evidence type="ECO:0000313" key="2">
    <source>
        <dbReference type="EMBL" id="MDY0881871.1"/>
    </source>
</evidence>
<dbReference type="SUPFAM" id="SSF56954">
    <property type="entry name" value="Outer membrane efflux proteins (OEP)"/>
    <property type="match status" value="1"/>
</dbReference>
<gene>
    <name evidence="2" type="ORF">SMD27_03380</name>
</gene>
<keyword evidence="3" id="KW-1185">Reference proteome</keyword>
<name>A0ABU5E7N0_9PROT</name>
<feature type="chain" id="PRO_5046866030" evidence="1">
    <location>
        <begin position="29"/>
        <end position="173"/>
    </location>
</feature>
<dbReference type="RefSeq" id="WP_320506913.1">
    <property type="nucleotide sequence ID" value="NZ_JAXCLW010000001.1"/>
</dbReference>
<dbReference type="PROSITE" id="PS51257">
    <property type="entry name" value="PROKAR_LIPOPROTEIN"/>
    <property type="match status" value="1"/>
</dbReference>
<reference evidence="2 3" key="1">
    <citation type="journal article" date="2016" name="Antonie Van Leeuwenhoek">
        <title>Dongia soli sp. nov., isolated from soil from Dokdo, Korea.</title>
        <authorList>
            <person name="Kim D.U."/>
            <person name="Lee H."/>
            <person name="Kim H."/>
            <person name="Kim S.G."/>
            <person name="Ka J.O."/>
        </authorList>
    </citation>
    <scope>NUCLEOTIDE SEQUENCE [LARGE SCALE GENOMIC DNA]</scope>
    <source>
        <strain evidence="2 3">D78</strain>
    </source>
</reference>
<dbReference type="EMBL" id="JAXCLW010000001">
    <property type="protein sequence ID" value="MDY0881871.1"/>
    <property type="molecule type" value="Genomic_DNA"/>
</dbReference>
<evidence type="ECO:0000256" key="1">
    <source>
        <dbReference type="SAM" id="SignalP"/>
    </source>
</evidence>
<feature type="signal peptide" evidence="1">
    <location>
        <begin position="1"/>
        <end position="28"/>
    </location>
</feature>
<organism evidence="2 3">
    <name type="scientific">Dongia soli</name>
    <dbReference type="NCBI Taxonomy" id="600628"/>
    <lineage>
        <taxon>Bacteria</taxon>
        <taxon>Pseudomonadati</taxon>
        <taxon>Pseudomonadota</taxon>
        <taxon>Alphaproteobacteria</taxon>
        <taxon>Rhodospirillales</taxon>
        <taxon>Dongiaceae</taxon>
        <taxon>Dongia</taxon>
    </lineage>
</organism>
<accession>A0ABU5E7N0</accession>
<proteinExistence type="predicted"/>
<dbReference type="Proteomes" id="UP001279642">
    <property type="component" value="Unassembled WGS sequence"/>
</dbReference>